<sequence>MERNTELRKLPMGSLYNIINILEINDSWQKVMAWIPTNPQSDHFHRKYNSEHLRMIQDDAKISKRTCSEILFDEWSTSGRIRPTVATLLDVLVKAEIYRAADEIANILGEPLPPRPLEGPAAKIDTNVTFMLNGESMPLDGSDVNLKDNQNLDTKNTNQHPDLHNRTTKQLKSADPLIIFSNDNISNGPKDSKSFGHKTTAQVISYERNSAYRSTLRTEELPNISALMGTSVNSSQSYGTTQSTELKETRRSLSSNNISILSDDSMRSVIDSKILEDENLISFDYNQLAAITNNFSEDLNEGRTGLSGKIGGGGFGEVFVGTHNRYGQLAVKKVKCYLQFNYKHDVAIRLFNAEVKSLSQLRHKNIVPIFGYSIDGPTPCIVCKYIDGGSLMEKIAAKVLNENQRLEIISGTAEGLKYVHNTVKPIEVNGDVSPITTFYIHGDVKSANILLTKDCKPMLCDFGLAKQLESTRVTSMMMGTSAYMPPEAIKGTLTKKTDVYSFGIVLLELLTGLKPIVVDSNGNLNIKDYVEQVMNENKDITQLLDMVVERWTRAQGIYELAKRCLSDNRDNRPSIDEVCETLEKMINQESYEILYAHV</sequence>
<evidence type="ECO:0000256" key="2">
    <source>
        <dbReference type="ARBA" id="ARBA00022840"/>
    </source>
</evidence>
<evidence type="ECO:0000256" key="1">
    <source>
        <dbReference type="ARBA" id="ARBA00022741"/>
    </source>
</evidence>
<dbReference type="Pfam" id="PF14786">
    <property type="entry name" value="Death_2"/>
    <property type="match status" value="1"/>
</dbReference>
<evidence type="ECO:0000313" key="7">
    <source>
        <dbReference type="RefSeq" id="XP_028028947.1"/>
    </source>
</evidence>
<evidence type="ECO:0000313" key="5">
    <source>
        <dbReference type="Proteomes" id="UP000504629"/>
    </source>
</evidence>
<evidence type="ECO:0000256" key="3">
    <source>
        <dbReference type="PROSITE-ProRule" id="PRU10141"/>
    </source>
</evidence>
<feature type="domain" description="Protein kinase" evidence="4">
    <location>
        <begin position="304"/>
        <end position="586"/>
    </location>
</feature>
<dbReference type="PANTHER" id="PTHR27001:SF931">
    <property type="entry name" value="OS11G0664100 PROTEIN"/>
    <property type="match status" value="1"/>
</dbReference>
<dbReference type="CDD" id="cd08308">
    <property type="entry name" value="Death_Tube"/>
    <property type="match status" value="1"/>
</dbReference>
<evidence type="ECO:0000313" key="6">
    <source>
        <dbReference type="RefSeq" id="XP_028028946.1"/>
    </source>
</evidence>
<keyword evidence="1 3" id="KW-0547">Nucleotide-binding</keyword>
<gene>
    <name evidence="6 7" type="primary">LOC114242113</name>
</gene>
<dbReference type="Pfam" id="PF00069">
    <property type="entry name" value="Pkinase"/>
    <property type="match status" value="1"/>
</dbReference>
<dbReference type="GO" id="GO:0005886">
    <property type="term" value="C:plasma membrane"/>
    <property type="evidence" value="ECO:0007669"/>
    <property type="project" value="TreeGrafter"/>
</dbReference>
<dbReference type="AlphaFoldDB" id="A0A6J2JHD7"/>
<dbReference type="OrthoDB" id="4062651at2759"/>
<name>A0A6J2JHD7_BOMMA</name>
<dbReference type="InterPro" id="IPR029397">
    <property type="entry name" value="Tube_Death"/>
</dbReference>
<dbReference type="SMART" id="SM00220">
    <property type="entry name" value="S_TKc"/>
    <property type="match status" value="1"/>
</dbReference>
<dbReference type="Gene3D" id="1.10.533.10">
    <property type="entry name" value="Death Domain, Fas"/>
    <property type="match status" value="1"/>
</dbReference>
<dbReference type="RefSeq" id="XP_028028947.1">
    <property type="nucleotide sequence ID" value="XM_028173146.1"/>
</dbReference>
<dbReference type="KEGG" id="bman:114242113"/>
<dbReference type="Gene3D" id="1.10.510.10">
    <property type="entry name" value="Transferase(Phosphotransferase) domain 1"/>
    <property type="match status" value="1"/>
</dbReference>
<dbReference type="Gene3D" id="3.30.200.20">
    <property type="entry name" value="Phosphorylase Kinase, domain 1"/>
    <property type="match status" value="1"/>
</dbReference>
<accession>A0A6J2JHD7</accession>
<dbReference type="GeneID" id="114242113"/>
<dbReference type="InterPro" id="IPR000719">
    <property type="entry name" value="Prot_kinase_dom"/>
</dbReference>
<dbReference type="Proteomes" id="UP000504629">
    <property type="component" value="Unplaced"/>
</dbReference>
<dbReference type="GO" id="GO:0005524">
    <property type="term" value="F:ATP binding"/>
    <property type="evidence" value="ECO:0007669"/>
    <property type="project" value="UniProtKB-UniRule"/>
</dbReference>
<dbReference type="GO" id="GO:0004672">
    <property type="term" value="F:protein kinase activity"/>
    <property type="evidence" value="ECO:0007669"/>
    <property type="project" value="InterPro"/>
</dbReference>
<dbReference type="PROSITE" id="PS50011">
    <property type="entry name" value="PROTEIN_KINASE_DOM"/>
    <property type="match status" value="1"/>
</dbReference>
<protein>
    <submittedName>
        <fullName evidence="6 7">Interleukin-1 receptor-associated kinase 4-like</fullName>
    </submittedName>
</protein>
<keyword evidence="2 3" id="KW-0067">ATP-binding</keyword>
<keyword evidence="5" id="KW-1185">Reference proteome</keyword>
<dbReference type="SUPFAM" id="SSF56112">
    <property type="entry name" value="Protein kinase-like (PK-like)"/>
    <property type="match status" value="1"/>
</dbReference>
<dbReference type="RefSeq" id="XP_028028946.1">
    <property type="nucleotide sequence ID" value="XM_028173145.1"/>
</dbReference>
<dbReference type="InterPro" id="IPR011009">
    <property type="entry name" value="Kinase-like_dom_sf"/>
</dbReference>
<feature type="binding site" evidence="3">
    <location>
        <position position="333"/>
    </location>
    <ligand>
        <name>ATP</name>
        <dbReference type="ChEBI" id="CHEBI:30616"/>
    </ligand>
</feature>
<dbReference type="SUPFAM" id="SSF47986">
    <property type="entry name" value="DEATH domain"/>
    <property type="match status" value="1"/>
</dbReference>
<dbReference type="InterPro" id="IPR011029">
    <property type="entry name" value="DEATH-like_dom_sf"/>
</dbReference>
<dbReference type="InterPro" id="IPR017441">
    <property type="entry name" value="Protein_kinase_ATP_BS"/>
</dbReference>
<dbReference type="InterPro" id="IPR008271">
    <property type="entry name" value="Ser/Thr_kinase_AS"/>
</dbReference>
<dbReference type="PROSITE" id="PS00107">
    <property type="entry name" value="PROTEIN_KINASE_ATP"/>
    <property type="match status" value="1"/>
</dbReference>
<organism evidence="5 6">
    <name type="scientific">Bombyx mandarina</name>
    <name type="common">Wild silk moth</name>
    <name type="synonym">Wild silkworm</name>
    <dbReference type="NCBI Taxonomy" id="7092"/>
    <lineage>
        <taxon>Eukaryota</taxon>
        <taxon>Metazoa</taxon>
        <taxon>Ecdysozoa</taxon>
        <taxon>Arthropoda</taxon>
        <taxon>Hexapoda</taxon>
        <taxon>Insecta</taxon>
        <taxon>Pterygota</taxon>
        <taxon>Neoptera</taxon>
        <taxon>Endopterygota</taxon>
        <taxon>Lepidoptera</taxon>
        <taxon>Glossata</taxon>
        <taxon>Ditrysia</taxon>
        <taxon>Bombycoidea</taxon>
        <taxon>Bombycidae</taxon>
        <taxon>Bombycinae</taxon>
        <taxon>Bombyx</taxon>
    </lineage>
</organism>
<reference evidence="6 7" key="1">
    <citation type="submission" date="2025-04" db="UniProtKB">
        <authorList>
            <consortium name="RefSeq"/>
        </authorList>
    </citation>
    <scope>IDENTIFICATION</scope>
    <source>
        <tissue evidence="6 7">Silk gland</tissue>
    </source>
</reference>
<proteinExistence type="predicted"/>
<evidence type="ECO:0000259" key="4">
    <source>
        <dbReference type="PROSITE" id="PS50011"/>
    </source>
</evidence>
<dbReference type="PROSITE" id="PS00108">
    <property type="entry name" value="PROTEIN_KINASE_ST"/>
    <property type="match status" value="1"/>
</dbReference>
<dbReference type="PANTHER" id="PTHR27001">
    <property type="entry name" value="OS01G0253100 PROTEIN"/>
    <property type="match status" value="1"/>
</dbReference>